<dbReference type="NCBIfam" id="TIGR03364">
    <property type="entry name" value="HpnW_proposed"/>
    <property type="match status" value="1"/>
</dbReference>
<gene>
    <name evidence="2" type="ORF">J4H91_09630</name>
</gene>
<name>A0A939M023_9MICO</name>
<evidence type="ECO:0000259" key="1">
    <source>
        <dbReference type="Pfam" id="PF01266"/>
    </source>
</evidence>
<dbReference type="InterPro" id="IPR006076">
    <property type="entry name" value="FAD-dep_OxRdtase"/>
</dbReference>
<dbReference type="InterPro" id="IPR017741">
    <property type="entry name" value="FAD-dependent_OxRdtase_HpnW"/>
</dbReference>
<dbReference type="Gene3D" id="3.50.50.60">
    <property type="entry name" value="FAD/NAD(P)-binding domain"/>
    <property type="match status" value="1"/>
</dbReference>
<accession>A0A939M023</accession>
<keyword evidence="3" id="KW-1185">Reference proteome</keyword>
<reference evidence="2" key="1">
    <citation type="submission" date="2021-03" db="EMBL/GenBank/DDBJ databases">
        <title>Leucobacter chromiisoli sp. nov., isolated from chromium-containing soil of chemical plant.</title>
        <authorList>
            <person name="Xu Z."/>
        </authorList>
    </citation>
    <scope>NUCLEOTIDE SEQUENCE</scope>
    <source>
        <strain evidence="2">A2</strain>
    </source>
</reference>
<dbReference type="RefSeq" id="WP_208046053.1">
    <property type="nucleotide sequence ID" value="NZ_JAGDYL010000015.1"/>
</dbReference>
<feature type="domain" description="FAD dependent oxidoreductase" evidence="1">
    <location>
        <begin position="9"/>
        <end position="372"/>
    </location>
</feature>
<dbReference type="InterPro" id="IPR036188">
    <property type="entry name" value="FAD/NAD-bd_sf"/>
</dbReference>
<dbReference type="Pfam" id="PF01266">
    <property type="entry name" value="DAO"/>
    <property type="match status" value="1"/>
</dbReference>
<dbReference type="AlphaFoldDB" id="A0A939M023"/>
<sequence length="390" mass="40733">MTPIASAPRIAVVGAGIVGLAHAVAALDAGYRVTVVEQDSAAVLASVRNFGHVGASVQAGELRELAEESLPIWHSLVERAGVEARRSGTLVVARSAAEEAVLHELMGRAPERARLLSGAETGDALRLDPSVRPRAAALLPDDITANPRTTVARIAAWVDAHERGEVRFGTTVHAVETGARGGVEVVTSRGALEADHVVVAAGHLLGRLFPEVAERGGVRECALQMVRVRAPHAMGLGPAVLTGTSMLRYGAFEGPAAEALRAELARDRPELLEIDANVMLTQQDDGTLLVGDSHATHDTAPPFLDERWSQLLLDEAAALLGARRLEVLERWQGVYAASDRRRILRESPVPGVTAVSVTTGTGMTVGLALGARTIAALPAAGRASAVPPAG</sequence>
<dbReference type="PANTHER" id="PTHR13847">
    <property type="entry name" value="SARCOSINE DEHYDROGENASE-RELATED"/>
    <property type="match status" value="1"/>
</dbReference>
<evidence type="ECO:0000313" key="3">
    <source>
        <dbReference type="Proteomes" id="UP000664398"/>
    </source>
</evidence>
<protein>
    <submittedName>
        <fullName evidence="2">TIGR03364 family FAD-dependent oxidoreductase</fullName>
    </submittedName>
</protein>
<dbReference type="Gene3D" id="3.30.9.10">
    <property type="entry name" value="D-Amino Acid Oxidase, subunit A, domain 2"/>
    <property type="match status" value="1"/>
</dbReference>
<organism evidence="2 3">
    <name type="scientific">Leucobacter ruminantium</name>
    <dbReference type="NCBI Taxonomy" id="1289170"/>
    <lineage>
        <taxon>Bacteria</taxon>
        <taxon>Bacillati</taxon>
        <taxon>Actinomycetota</taxon>
        <taxon>Actinomycetes</taxon>
        <taxon>Micrococcales</taxon>
        <taxon>Microbacteriaceae</taxon>
        <taxon>Leucobacter</taxon>
    </lineage>
</organism>
<evidence type="ECO:0000313" key="2">
    <source>
        <dbReference type="EMBL" id="MBO1805577.1"/>
    </source>
</evidence>
<dbReference type="EMBL" id="JAGDYL010000015">
    <property type="protein sequence ID" value="MBO1805577.1"/>
    <property type="molecule type" value="Genomic_DNA"/>
</dbReference>
<comment type="caution">
    <text evidence="2">The sequence shown here is derived from an EMBL/GenBank/DDBJ whole genome shotgun (WGS) entry which is preliminary data.</text>
</comment>
<dbReference type="SUPFAM" id="SSF51905">
    <property type="entry name" value="FAD/NAD(P)-binding domain"/>
    <property type="match status" value="1"/>
</dbReference>
<dbReference type="GO" id="GO:0005737">
    <property type="term" value="C:cytoplasm"/>
    <property type="evidence" value="ECO:0007669"/>
    <property type="project" value="TreeGrafter"/>
</dbReference>
<proteinExistence type="predicted"/>
<dbReference type="Proteomes" id="UP000664398">
    <property type="component" value="Unassembled WGS sequence"/>
</dbReference>